<keyword evidence="3" id="KW-1185">Reference proteome</keyword>
<dbReference type="Proteomes" id="UP000249218">
    <property type="component" value="Unassembled WGS sequence"/>
</dbReference>
<feature type="compositionally biased region" description="Acidic residues" evidence="1">
    <location>
        <begin position="99"/>
        <end position="108"/>
    </location>
</feature>
<proteinExistence type="predicted"/>
<evidence type="ECO:0000256" key="1">
    <source>
        <dbReference type="SAM" id="MobiDB-lite"/>
    </source>
</evidence>
<dbReference type="AlphaFoldDB" id="A0A2W1BG12"/>
<sequence>MADPDLGIVNQAFDDTETIPENCINKSDIQKQEDIHIQKNHFEEGDTIKYEESKLNVKQKHVKTEAVMDFIYKLKGPAFGSVREKKLKKSWRRRSIGDGEIEDEESPSEDLSRSQYSLVSTDLTDGAVQLWLGLPDEVKYDPALEQFRQHYEKEHARYCGKFTSS</sequence>
<organism evidence="2 3">
    <name type="scientific">Helicoverpa armigera</name>
    <name type="common">Cotton bollworm</name>
    <name type="synonym">Heliothis armigera</name>
    <dbReference type="NCBI Taxonomy" id="29058"/>
    <lineage>
        <taxon>Eukaryota</taxon>
        <taxon>Metazoa</taxon>
        <taxon>Ecdysozoa</taxon>
        <taxon>Arthropoda</taxon>
        <taxon>Hexapoda</taxon>
        <taxon>Insecta</taxon>
        <taxon>Pterygota</taxon>
        <taxon>Neoptera</taxon>
        <taxon>Endopterygota</taxon>
        <taxon>Lepidoptera</taxon>
        <taxon>Glossata</taxon>
        <taxon>Ditrysia</taxon>
        <taxon>Noctuoidea</taxon>
        <taxon>Noctuidae</taxon>
        <taxon>Heliothinae</taxon>
        <taxon>Helicoverpa</taxon>
    </lineage>
</organism>
<accession>A0A2W1BG12</accession>
<evidence type="ECO:0000313" key="2">
    <source>
        <dbReference type="EMBL" id="PZC72614.1"/>
    </source>
</evidence>
<evidence type="ECO:0000313" key="3">
    <source>
        <dbReference type="Proteomes" id="UP000249218"/>
    </source>
</evidence>
<dbReference type="EMBL" id="KZ150171">
    <property type="protein sequence ID" value="PZC72614.1"/>
    <property type="molecule type" value="Genomic_DNA"/>
</dbReference>
<reference evidence="2 3" key="1">
    <citation type="journal article" date="2017" name="BMC Biol.">
        <title>Genomic innovations, transcriptional plasticity and gene loss underlying the evolution and divergence of two highly polyphagous and invasive Helicoverpa pest species.</title>
        <authorList>
            <person name="Pearce S.L."/>
            <person name="Clarke D.F."/>
            <person name="East P.D."/>
            <person name="Elfekih S."/>
            <person name="Gordon K.H."/>
            <person name="Jermiin L.S."/>
            <person name="McGaughran A."/>
            <person name="Oakeshott J.G."/>
            <person name="Papanikolaou A."/>
            <person name="Perera O.P."/>
            <person name="Rane R.V."/>
            <person name="Richards S."/>
            <person name="Tay W.T."/>
            <person name="Walsh T.K."/>
            <person name="Anderson A."/>
            <person name="Anderson C.J."/>
            <person name="Asgari S."/>
            <person name="Board P.G."/>
            <person name="Bretschneider A."/>
            <person name="Campbell P.M."/>
            <person name="Chertemps T."/>
            <person name="Christeller J.T."/>
            <person name="Coppin C.W."/>
            <person name="Downes S.J."/>
            <person name="Duan G."/>
            <person name="Farnsworth C.A."/>
            <person name="Good R.T."/>
            <person name="Han L.B."/>
            <person name="Han Y.C."/>
            <person name="Hatje K."/>
            <person name="Horne I."/>
            <person name="Huang Y.P."/>
            <person name="Hughes D.S."/>
            <person name="Jacquin-Joly E."/>
            <person name="James W."/>
            <person name="Jhangiani S."/>
            <person name="Kollmar M."/>
            <person name="Kuwar S.S."/>
            <person name="Li S."/>
            <person name="Liu N.Y."/>
            <person name="Maibeche M.T."/>
            <person name="Miller J.R."/>
            <person name="Montagne N."/>
            <person name="Perry T."/>
            <person name="Qu J."/>
            <person name="Song S.V."/>
            <person name="Sutton G.G."/>
            <person name="Vogel H."/>
            <person name="Walenz B.P."/>
            <person name="Xu W."/>
            <person name="Zhang H.J."/>
            <person name="Zou Z."/>
            <person name="Batterham P."/>
            <person name="Edwards O.R."/>
            <person name="Feyereisen R."/>
            <person name="Gibbs R.A."/>
            <person name="Heckel D.G."/>
            <person name="McGrath A."/>
            <person name="Robin C."/>
            <person name="Scherer S.E."/>
            <person name="Worley K.C."/>
            <person name="Wu Y.D."/>
        </authorList>
    </citation>
    <scope>NUCLEOTIDE SEQUENCE [LARGE SCALE GENOMIC DNA]</scope>
    <source>
        <strain evidence="2">Harm_GR_Male_#8</strain>
        <tissue evidence="2">Whole organism</tissue>
    </source>
</reference>
<dbReference type="OrthoDB" id="442352at2759"/>
<protein>
    <submittedName>
        <fullName evidence="2">Uncharacterized protein</fullName>
    </submittedName>
</protein>
<name>A0A2W1BG12_HELAM</name>
<feature type="region of interest" description="Disordered" evidence="1">
    <location>
        <begin position="90"/>
        <end position="114"/>
    </location>
</feature>
<gene>
    <name evidence="2" type="primary">HaOG210883</name>
    <name evidence="2" type="ORF">B5X24_HaOG210883</name>
</gene>